<reference evidence="1 2" key="1">
    <citation type="journal article" date="2024" name="bioRxiv">
        <title>A reference genome for Trichogramma kaykai: A tiny desert-dwelling parasitoid wasp with competing sex-ratio distorters.</title>
        <authorList>
            <person name="Culotta J."/>
            <person name="Lindsey A.R."/>
        </authorList>
    </citation>
    <scope>NUCLEOTIDE SEQUENCE [LARGE SCALE GENOMIC DNA]</scope>
    <source>
        <strain evidence="1 2">KSX58</strain>
    </source>
</reference>
<protein>
    <submittedName>
        <fullName evidence="1">Uncharacterized protein</fullName>
    </submittedName>
</protein>
<sequence length="94" mass="10493">MPHPAFRLKYSHRDSLSLSVSLDCQLFLLRTRASTTTTTTAVHARDLIIPGRSLQAYCTRVNRDNCLVLSIGSYVYVVDATGTTTLMQRSCNKI</sequence>
<proteinExistence type="predicted"/>
<evidence type="ECO:0000313" key="1">
    <source>
        <dbReference type="EMBL" id="KAL3403145.1"/>
    </source>
</evidence>
<keyword evidence="2" id="KW-1185">Reference proteome</keyword>
<organism evidence="1 2">
    <name type="scientific">Trichogramma kaykai</name>
    <dbReference type="NCBI Taxonomy" id="54128"/>
    <lineage>
        <taxon>Eukaryota</taxon>
        <taxon>Metazoa</taxon>
        <taxon>Ecdysozoa</taxon>
        <taxon>Arthropoda</taxon>
        <taxon>Hexapoda</taxon>
        <taxon>Insecta</taxon>
        <taxon>Pterygota</taxon>
        <taxon>Neoptera</taxon>
        <taxon>Endopterygota</taxon>
        <taxon>Hymenoptera</taxon>
        <taxon>Apocrita</taxon>
        <taxon>Proctotrupomorpha</taxon>
        <taxon>Chalcidoidea</taxon>
        <taxon>Trichogrammatidae</taxon>
        <taxon>Trichogramma</taxon>
    </lineage>
</organism>
<dbReference type="Proteomes" id="UP001627154">
    <property type="component" value="Unassembled WGS sequence"/>
</dbReference>
<dbReference type="EMBL" id="JBJJXI010000032">
    <property type="protein sequence ID" value="KAL3403145.1"/>
    <property type="molecule type" value="Genomic_DNA"/>
</dbReference>
<comment type="caution">
    <text evidence="1">The sequence shown here is derived from an EMBL/GenBank/DDBJ whole genome shotgun (WGS) entry which is preliminary data.</text>
</comment>
<accession>A0ABD2XDG5</accession>
<dbReference type="AlphaFoldDB" id="A0ABD2XDG5"/>
<name>A0ABD2XDG5_9HYME</name>
<gene>
    <name evidence="1" type="ORF">TKK_004268</name>
</gene>
<evidence type="ECO:0000313" key="2">
    <source>
        <dbReference type="Proteomes" id="UP001627154"/>
    </source>
</evidence>